<proteinExistence type="inferred from homology"/>
<dbReference type="PANTHER" id="PTHR43622:SF7">
    <property type="entry name" value="3-DEHYDROQUINATE SYNTHASE, CHLOROPLASTIC"/>
    <property type="match status" value="1"/>
</dbReference>
<dbReference type="InterPro" id="IPR050071">
    <property type="entry name" value="Dehydroquinate_synthase"/>
</dbReference>
<evidence type="ECO:0000256" key="6">
    <source>
        <dbReference type="ARBA" id="ARBA00004661"/>
    </source>
</evidence>
<evidence type="ECO:0000313" key="21">
    <source>
        <dbReference type="EMBL" id="CAB4912831.1"/>
    </source>
</evidence>
<dbReference type="GO" id="GO:0008652">
    <property type="term" value="P:amino acid biosynthetic process"/>
    <property type="evidence" value="ECO:0007669"/>
    <property type="project" value="UniProtKB-KW"/>
</dbReference>
<comment type="pathway">
    <text evidence="6">Metabolic intermediate biosynthesis; chorismate biosynthesis; chorismate from D-erythrose 4-phosphate and phosphoenolpyruvate: step 2/7.</text>
</comment>
<keyword evidence="10" id="KW-0963">Cytoplasm</keyword>
<sequence>MSVITVKAEHQYDVQICADWLTALTESISSYPRIAIFYPQSLKESIPKISIESDVHFFPLPEGEAAKSVQNLGKMWDWMGAAGFTRSDVVVAIGGGTITDVAGFLSATWLRGIDWIAVPTTLAGMVDASVGGKTGINSDYGKNLIGSFHSPQKVIIDSHWLETLSSRDISAGLSEVIKTGFIGDAEILEIMENFELDRDRHNYEMINELIQRSVAVKARVVSSDFKESFEREILNYGHTLGHAIERHSQYSLRHGEAISIGLIYAAHLSQMHCGLDAAIVAQHIRLLSKIGLPTTYDQSAFAELLAFMSIDKKSRGKMIRFVGISQVGKTQRIEGLSIDELAHAYEKISA</sequence>
<dbReference type="EMBL" id="CAFBMS010000014">
    <property type="protein sequence ID" value="CAB4912831.1"/>
    <property type="molecule type" value="Genomic_DNA"/>
</dbReference>
<comment type="similarity">
    <text evidence="7">Belongs to the sugar phosphate cyclases superfamily. Dehydroquinate synthase family.</text>
</comment>
<protein>
    <recommendedName>
        <fullName evidence="9">3-dehydroquinate synthase</fullName>
        <ecNumber evidence="8">4.2.3.4</ecNumber>
    </recommendedName>
</protein>
<gene>
    <name evidence="21" type="ORF">UFOPK3614_00398</name>
</gene>
<dbReference type="NCBIfam" id="TIGR01357">
    <property type="entry name" value="aroB"/>
    <property type="match status" value="1"/>
</dbReference>
<dbReference type="Pfam" id="PF01761">
    <property type="entry name" value="DHQ_synthase"/>
    <property type="match status" value="1"/>
</dbReference>
<dbReference type="Gene3D" id="3.40.50.1970">
    <property type="match status" value="1"/>
</dbReference>
<evidence type="ECO:0000256" key="11">
    <source>
        <dbReference type="ARBA" id="ARBA00022605"/>
    </source>
</evidence>
<keyword evidence="17" id="KW-0456">Lyase</keyword>
<dbReference type="Pfam" id="PF24621">
    <property type="entry name" value="DHQS_C"/>
    <property type="match status" value="1"/>
</dbReference>
<dbReference type="GO" id="GO:0003856">
    <property type="term" value="F:3-dehydroquinate synthase activity"/>
    <property type="evidence" value="ECO:0007669"/>
    <property type="project" value="UniProtKB-EC"/>
</dbReference>
<evidence type="ECO:0000256" key="17">
    <source>
        <dbReference type="ARBA" id="ARBA00023239"/>
    </source>
</evidence>
<dbReference type="GO" id="GO:0000166">
    <property type="term" value="F:nucleotide binding"/>
    <property type="evidence" value="ECO:0007669"/>
    <property type="project" value="UniProtKB-KW"/>
</dbReference>
<dbReference type="HAMAP" id="MF_00110">
    <property type="entry name" value="DHQ_synthase"/>
    <property type="match status" value="1"/>
</dbReference>
<dbReference type="GO" id="GO:0005737">
    <property type="term" value="C:cytoplasm"/>
    <property type="evidence" value="ECO:0007669"/>
    <property type="project" value="UniProtKB-SubCell"/>
</dbReference>
<evidence type="ECO:0000256" key="1">
    <source>
        <dbReference type="ARBA" id="ARBA00001393"/>
    </source>
</evidence>
<evidence type="ECO:0000259" key="19">
    <source>
        <dbReference type="Pfam" id="PF01761"/>
    </source>
</evidence>
<comment type="catalytic activity">
    <reaction evidence="1">
        <text>7-phospho-2-dehydro-3-deoxy-D-arabino-heptonate = 3-dehydroquinate + phosphate</text>
        <dbReference type="Rhea" id="RHEA:21968"/>
        <dbReference type="ChEBI" id="CHEBI:32364"/>
        <dbReference type="ChEBI" id="CHEBI:43474"/>
        <dbReference type="ChEBI" id="CHEBI:58394"/>
        <dbReference type="EC" id="4.2.3.4"/>
    </reaction>
</comment>
<feature type="domain" description="3-dehydroquinate synthase C-terminal" evidence="20">
    <location>
        <begin position="172"/>
        <end position="314"/>
    </location>
</feature>
<evidence type="ECO:0000259" key="20">
    <source>
        <dbReference type="Pfam" id="PF24621"/>
    </source>
</evidence>
<dbReference type="PANTHER" id="PTHR43622">
    <property type="entry name" value="3-DEHYDROQUINATE SYNTHASE"/>
    <property type="match status" value="1"/>
</dbReference>
<dbReference type="GO" id="GO:0046872">
    <property type="term" value="F:metal ion binding"/>
    <property type="evidence" value="ECO:0007669"/>
    <property type="project" value="UniProtKB-KW"/>
</dbReference>
<accession>A0A6J7GWF9</accession>
<name>A0A6J7GWF9_9ZZZZ</name>
<keyword evidence="12" id="KW-0479">Metal-binding</keyword>
<keyword evidence="13" id="KW-0547">Nucleotide-binding</keyword>
<dbReference type="PIRSF" id="PIRSF001455">
    <property type="entry name" value="DHQ_synth"/>
    <property type="match status" value="1"/>
</dbReference>
<evidence type="ECO:0000256" key="2">
    <source>
        <dbReference type="ARBA" id="ARBA00001911"/>
    </source>
</evidence>
<keyword evidence="11" id="KW-0028">Amino-acid biosynthesis</keyword>
<keyword evidence="14" id="KW-0862">Zinc</keyword>
<dbReference type="GO" id="GO:0009073">
    <property type="term" value="P:aromatic amino acid family biosynthetic process"/>
    <property type="evidence" value="ECO:0007669"/>
    <property type="project" value="UniProtKB-KW"/>
</dbReference>
<evidence type="ECO:0000256" key="10">
    <source>
        <dbReference type="ARBA" id="ARBA00022490"/>
    </source>
</evidence>
<comment type="subcellular location">
    <subcellularLocation>
        <location evidence="5">Cytoplasm</location>
    </subcellularLocation>
</comment>
<reference evidence="21" key="1">
    <citation type="submission" date="2020-05" db="EMBL/GenBank/DDBJ databases">
        <authorList>
            <person name="Chiriac C."/>
            <person name="Salcher M."/>
            <person name="Ghai R."/>
            <person name="Kavagutti S V."/>
        </authorList>
    </citation>
    <scope>NUCLEOTIDE SEQUENCE</scope>
</reference>
<dbReference type="CDD" id="cd08195">
    <property type="entry name" value="DHQS"/>
    <property type="match status" value="1"/>
</dbReference>
<keyword evidence="18" id="KW-0170">Cobalt</keyword>
<feature type="domain" description="3-dehydroquinate synthase N-terminal" evidence="19">
    <location>
        <begin position="59"/>
        <end position="170"/>
    </location>
</feature>
<dbReference type="FunFam" id="3.40.50.1970:FF:000007">
    <property type="entry name" value="Pentafunctional AROM polypeptide"/>
    <property type="match status" value="1"/>
</dbReference>
<evidence type="ECO:0000256" key="8">
    <source>
        <dbReference type="ARBA" id="ARBA00013031"/>
    </source>
</evidence>
<organism evidence="21">
    <name type="scientific">freshwater metagenome</name>
    <dbReference type="NCBI Taxonomy" id="449393"/>
    <lineage>
        <taxon>unclassified sequences</taxon>
        <taxon>metagenomes</taxon>
        <taxon>ecological metagenomes</taxon>
    </lineage>
</organism>
<evidence type="ECO:0000256" key="15">
    <source>
        <dbReference type="ARBA" id="ARBA00023027"/>
    </source>
</evidence>
<dbReference type="AlphaFoldDB" id="A0A6J7GWF9"/>
<evidence type="ECO:0000256" key="9">
    <source>
        <dbReference type="ARBA" id="ARBA00017684"/>
    </source>
</evidence>
<evidence type="ECO:0000256" key="5">
    <source>
        <dbReference type="ARBA" id="ARBA00004496"/>
    </source>
</evidence>
<evidence type="ECO:0000256" key="3">
    <source>
        <dbReference type="ARBA" id="ARBA00001941"/>
    </source>
</evidence>
<comment type="cofactor">
    <cofactor evidence="2">
        <name>NAD(+)</name>
        <dbReference type="ChEBI" id="CHEBI:57540"/>
    </cofactor>
</comment>
<evidence type="ECO:0000256" key="13">
    <source>
        <dbReference type="ARBA" id="ARBA00022741"/>
    </source>
</evidence>
<comment type="cofactor">
    <cofactor evidence="4">
        <name>Zn(2+)</name>
        <dbReference type="ChEBI" id="CHEBI:29105"/>
    </cofactor>
</comment>
<evidence type="ECO:0000256" key="16">
    <source>
        <dbReference type="ARBA" id="ARBA00023141"/>
    </source>
</evidence>
<comment type="cofactor">
    <cofactor evidence="3">
        <name>Co(2+)</name>
        <dbReference type="ChEBI" id="CHEBI:48828"/>
    </cofactor>
</comment>
<dbReference type="EC" id="4.2.3.4" evidence="8"/>
<evidence type="ECO:0000256" key="14">
    <source>
        <dbReference type="ARBA" id="ARBA00022833"/>
    </source>
</evidence>
<keyword evidence="15" id="KW-0520">NAD</keyword>
<evidence type="ECO:0000256" key="12">
    <source>
        <dbReference type="ARBA" id="ARBA00022723"/>
    </source>
</evidence>
<evidence type="ECO:0000256" key="4">
    <source>
        <dbReference type="ARBA" id="ARBA00001947"/>
    </source>
</evidence>
<dbReference type="SUPFAM" id="SSF56796">
    <property type="entry name" value="Dehydroquinate synthase-like"/>
    <property type="match status" value="1"/>
</dbReference>
<keyword evidence="16" id="KW-0057">Aromatic amino acid biosynthesis</keyword>
<evidence type="ECO:0000256" key="18">
    <source>
        <dbReference type="ARBA" id="ARBA00023285"/>
    </source>
</evidence>
<dbReference type="InterPro" id="IPR030960">
    <property type="entry name" value="DHQS/DOIS_N"/>
</dbReference>
<dbReference type="InterPro" id="IPR056179">
    <property type="entry name" value="DHQS_C"/>
</dbReference>
<dbReference type="InterPro" id="IPR016037">
    <property type="entry name" value="DHQ_synth_AroB"/>
</dbReference>
<evidence type="ECO:0000256" key="7">
    <source>
        <dbReference type="ARBA" id="ARBA00005412"/>
    </source>
</evidence>
<dbReference type="Gene3D" id="1.20.1090.10">
    <property type="entry name" value="Dehydroquinate synthase-like - alpha domain"/>
    <property type="match status" value="1"/>
</dbReference>
<dbReference type="InterPro" id="IPR030963">
    <property type="entry name" value="DHQ_synth_fam"/>
</dbReference>